<keyword evidence="2" id="KW-1185">Reference proteome</keyword>
<evidence type="ECO:0000313" key="2">
    <source>
        <dbReference type="Proteomes" id="UP001164539"/>
    </source>
</evidence>
<protein>
    <submittedName>
        <fullName evidence="1">Uncharacterized protein</fullName>
    </submittedName>
</protein>
<accession>A0ACC1XK68</accession>
<evidence type="ECO:0000313" key="1">
    <source>
        <dbReference type="EMBL" id="KAJ4711620.1"/>
    </source>
</evidence>
<comment type="caution">
    <text evidence="1">The sequence shown here is derived from an EMBL/GenBank/DDBJ whole genome shotgun (WGS) entry which is preliminary data.</text>
</comment>
<dbReference type="Proteomes" id="UP001164539">
    <property type="component" value="Chromosome 9"/>
</dbReference>
<reference evidence="1 2" key="1">
    <citation type="journal article" date="2023" name="Science">
        <title>Complex scaffold remodeling in plant triterpene biosynthesis.</title>
        <authorList>
            <person name="De La Pena R."/>
            <person name="Hodgson H."/>
            <person name="Liu J.C."/>
            <person name="Stephenson M.J."/>
            <person name="Martin A.C."/>
            <person name="Owen C."/>
            <person name="Harkess A."/>
            <person name="Leebens-Mack J."/>
            <person name="Jimenez L.E."/>
            <person name="Osbourn A."/>
            <person name="Sattely E.S."/>
        </authorList>
    </citation>
    <scope>NUCLEOTIDE SEQUENCE [LARGE SCALE GENOMIC DNA]</scope>
    <source>
        <strain evidence="2">cv. JPN11</strain>
        <tissue evidence="1">Leaf</tissue>
    </source>
</reference>
<dbReference type="EMBL" id="CM051402">
    <property type="protein sequence ID" value="KAJ4711620.1"/>
    <property type="molecule type" value="Genomic_DNA"/>
</dbReference>
<organism evidence="1 2">
    <name type="scientific">Melia azedarach</name>
    <name type="common">Chinaberry tree</name>
    <dbReference type="NCBI Taxonomy" id="155640"/>
    <lineage>
        <taxon>Eukaryota</taxon>
        <taxon>Viridiplantae</taxon>
        <taxon>Streptophyta</taxon>
        <taxon>Embryophyta</taxon>
        <taxon>Tracheophyta</taxon>
        <taxon>Spermatophyta</taxon>
        <taxon>Magnoliopsida</taxon>
        <taxon>eudicotyledons</taxon>
        <taxon>Gunneridae</taxon>
        <taxon>Pentapetalae</taxon>
        <taxon>rosids</taxon>
        <taxon>malvids</taxon>
        <taxon>Sapindales</taxon>
        <taxon>Meliaceae</taxon>
        <taxon>Melia</taxon>
    </lineage>
</organism>
<proteinExistence type="predicted"/>
<name>A0ACC1XK68_MELAZ</name>
<gene>
    <name evidence="1" type="ORF">OWV82_017609</name>
</gene>
<sequence>MQGKLKPFRGCNWRGEKGSYPTINSIQNSYQADVMSDLKDFALPEAAVFAGSWERVGDRSRFTCFQLFFVSYLQLGIYIGIG</sequence>